<dbReference type="InterPro" id="IPR013783">
    <property type="entry name" value="Ig-like_fold"/>
</dbReference>
<reference evidence="5" key="2">
    <citation type="journal article" date="2023" name="IMA Fungus">
        <title>Comparative genomic study of the Penicillium genus elucidates a diverse pangenome and 15 lateral gene transfer events.</title>
        <authorList>
            <person name="Petersen C."/>
            <person name="Sorensen T."/>
            <person name="Nielsen M.R."/>
            <person name="Sondergaard T.E."/>
            <person name="Sorensen J.L."/>
            <person name="Fitzpatrick D.A."/>
            <person name="Frisvad J.C."/>
            <person name="Nielsen K.L."/>
        </authorList>
    </citation>
    <scope>NUCLEOTIDE SEQUENCE</scope>
    <source>
        <strain evidence="5">IBT 19713</strain>
    </source>
</reference>
<dbReference type="Proteomes" id="UP001150941">
    <property type="component" value="Unassembled WGS sequence"/>
</dbReference>
<dbReference type="SMART" id="SM00736">
    <property type="entry name" value="CADG"/>
    <property type="match status" value="2"/>
</dbReference>
<dbReference type="InterPro" id="IPR015919">
    <property type="entry name" value="Cadherin-like_sf"/>
</dbReference>
<evidence type="ECO:0000256" key="1">
    <source>
        <dbReference type="SAM" id="MobiDB-lite"/>
    </source>
</evidence>
<feature type="compositionally biased region" description="Polar residues" evidence="1">
    <location>
        <begin position="413"/>
        <end position="429"/>
    </location>
</feature>
<dbReference type="RefSeq" id="XP_058335506.1">
    <property type="nucleotide sequence ID" value="XM_058469475.1"/>
</dbReference>
<dbReference type="SUPFAM" id="SSF49313">
    <property type="entry name" value="Cadherin-like"/>
    <property type="match status" value="4"/>
</dbReference>
<feature type="region of interest" description="Disordered" evidence="1">
    <location>
        <begin position="466"/>
        <end position="508"/>
    </location>
</feature>
<feature type="domain" description="Dystroglycan-type cadherin-like" evidence="4">
    <location>
        <begin position="20"/>
        <end position="115"/>
    </location>
</feature>
<evidence type="ECO:0000256" key="2">
    <source>
        <dbReference type="SAM" id="Phobius"/>
    </source>
</evidence>
<gene>
    <name evidence="5" type="ORF">N7468_000178</name>
</gene>
<dbReference type="GeneID" id="83196778"/>
<dbReference type="Pfam" id="PF05345">
    <property type="entry name" value="He_PIG"/>
    <property type="match status" value="3"/>
</dbReference>
<organism evidence="5 6">
    <name type="scientific">Penicillium chermesinum</name>
    <dbReference type="NCBI Taxonomy" id="63820"/>
    <lineage>
        <taxon>Eukaryota</taxon>
        <taxon>Fungi</taxon>
        <taxon>Dikarya</taxon>
        <taxon>Ascomycota</taxon>
        <taxon>Pezizomycotina</taxon>
        <taxon>Eurotiomycetes</taxon>
        <taxon>Eurotiomycetidae</taxon>
        <taxon>Eurotiales</taxon>
        <taxon>Aspergillaceae</taxon>
        <taxon>Penicillium</taxon>
    </lineage>
</organism>
<dbReference type="GO" id="GO:0005509">
    <property type="term" value="F:calcium ion binding"/>
    <property type="evidence" value="ECO:0007669"/>
    <property type="project" value="InterPro"/>
</dbReference>
<evidence type="ECO:0000259" key="4">
    <source>
        <dbReference type="SMART" id="SM00736"/>
    </source>
</evidence>
<dbReference type="GO" id="GO:0016020">
    <property type="term" value="C:membrane"/>
    <property type="evidence" value="ECO:0007669"/>
    <property type="project" value="InterPro"/>
</dbReference>
<sequence length="925" mass="100968">MALLLAILTIVALVNAVALTANYPINSQLPPVARVEQPFHFVFADGTFAHSDSNTKYSLSDAPSWLSVDSSSRALHGTPQASDTGAKKFKLIASDGSSSDSMDVTLIVTADKGPTVGKPLIEQLEKLGPVSYPTTLYIHPGRAFAIEFDSDTFENTHPSTIYYGTSPNNAPLPSWINFDPVALKFAGNSPAFPGAGPQAFTFQLVASDVAGYSAANVTFQLVIGPHILAFNETMQVFNLTRGDKFQSPSFQQLLTLDDSPIPTKDLTNIDTDLPDWLSMDHQSMSLSGTPPKNATNQNITITVTDSYSDQAQLMVRLNFLKLFLETVEGCEATIGDDFMFIFNQSVLTDNSVELDVDLDGDLLSWLTYFSDNKTLYGHVPSDTDPQKINIPLKAYQGGIEDTQDFQLDILEPSDTNSTSGDPFTDSSNPSRKKAGIIAISVVIPVVVIMSLIILFCCWRRRRRSNAVEEGQSPKQSPPPRPSRPDFPDPEEAAERMSQDDKSDSWVNPFLPASDLPKLELGPAWNVASFEKPKESSDPSPNPPPRSPKRGTFVPLRDSIIEEDKPIRISPAKKQRLSFTSSPPVRRRTSTRSRREPLKPIQPRAMKRESIQSSRSKRYSKRSSGISSVASGLPVRLSGAGHGAGGFGPPGHGVVHNSWQNNRSSFMSDENSFNNIAPLFPRPPAAARMRHSLASSIPENPKRVTLRTVDPDESVISEADSLEAFVHSRAKHRNSTNPLFSGQVSNGRRSSGLRALERARSVRSRADTVSVSTFTDEFRQSIQDRPYSTNLSVSEYGDENRLSSYQGLQPPPGLFPLAEGGGRSMSQLSIAQDYRGVISPLPRFWSETSLSSNRRMDSGNYAKTAAPAAVPPSSSVLSDLDEHLSRKASPLKTRNHSPNGQLEPPPPIQDPHRGLPVASSGEIAFV</sequence>
<keyword evidence="2" id="KW-0812">Transmembrane</keyword>
<keyword evidence="3" id="KW-0732">Signal</keyword>
<feature type="region of interest" description="Disordered" evidence="1">
    <location>
        <begin position="529"/>
        <end position="626"/>
    </location>
</feature>
<evidence type="ECO:0000313" key="6">
    <source>
        <dbReference type="Proteomes" id="UP001150941"/>
    </source>
</evidence>
<protein>
    <recommendedName>
        <fullName evidence="4">Dystroglycan-type cadherin-like domain-containing protein</fullName>
    </recommendedName>
</protein>
<feature type="signal peptide" evidence="3">
    <location>
        <begin position="1"/>
        <end position="16"/>
    </location>
</feature>
<keyword evidence="6" id="KW-1185">Reference proteome</keyword>
<proteinExistence type="predicted"/>
<reference evidence="5" key="1">
    <citation type="submission" date="2022-11" db="EMBL/GenBank/DDBJ databases">
        <authorList>
            <person name="Petersen C."/>
        </authorList>
    </citation>
    <scope>NUCLEOTIDE SEQUENCE</scope>
    <source>
        <strain evidence="5">IBT 19713</strain>
    </source>
</reference>
<dbReference type="AlphaFoldDB" id="A0A9W9PJU2"/>
<feature type="region of interest" description="Disordered" evidence="1">
    <location>
        <begin position="862"/>
        <end position="925"/>
    </location>
</feature>
<feature type="domain" description="Dystroglycan-type cadherin-like" evidence="4">
    <location>
        <begin position="130"/>
        <end position="230"/>
    </location>
</feature>
<keyword evidence="2" id="KW-1133">Transmembrane helix</keyword>
<dbReference type="EMBL" id="JAPQKS010000001">
    <property type="protein sequence ID" value="KAJ5248727.1"/>
    <property type="molecule type" value="Genomic_DNA"/>
</dbReference>
<feature type="transmembrane region" description="Helical" evidence="2">
    <location>
        <begin position="434"/>
        <end position="458"/>
    </location>
</feature>
<keyword evidence="2" id="KW-0472">Membrane</keyword>
<feature type="compositionally biased region" description="Low complexity" evidence="1">
    <location>
        <begin position="864"/>
        <end position="877"/>
    </location>
</feature>
<dbReference type="InterPro" id="IPR006644">
    <property type="entry name" value="Cadg"/>
</dbReference>
<feature type="region of interest" description="Disordered" evidence="1">
    <location>
        <begin position="410"/>
        <end position="430"/>
    </location>
</feature>
<evidence type="ECO:0000256" key="3">
    <source>
        <dbReference type="SAM" id="SignalP"/>
    </source>
</evidence>
<name>A0A9W9PJU2_9EURO</name>
<dbReference type="OrthoDB" id="10264738at2759"/>
<feature type="compositionally biased region" description="Basic and acidic residues" evidence="1">
    <location>
        <begin position="482"/>
        <end position="503"/>
    </location>
</feature>
<accession>A0A9W9PJU2</accession>
<comment type="caution">
    <text evidence="5">The sequence shown here is derived from an EMBL/GenBank/DDBJ whole genome shotgun (WGS) entry which is preliminary data.</text>
</comment>
<feature type="chain" id="PRO_5040774605" description="Dystroglycan-type cadherin-like domain-containing protein" evidence="3">
    <location>
        <begin position="17"/>
        <end position="925"/>
    </location>
</feature>
<evidence type="ECO:0000313" key="5">
    <source>
        <dbReference type="EMBL" id="KAJ5248727.1"/>
    </source>
</evidence>
<dbReference type="Gene3D" id="2.60.40.10">
    <property type="entry name" value="Immunoglobulins"/>
    <property type="match status" value="4"/>
</dbReference>